<organism evidence="1 2">
    <name type="scientific">Brachyspira aalborgi</name>
    <dbReference type="NCBI Taxonomy" id="29522"/>
    <lineage>
        <taxon>Bacteria</taxon>
        <taxon>Pseudomonadati</taxon>
        <taxon>Spirochaetota</taxon>
        <taxon>Spirochaetia</taxon>
        <taxon>Brachyspirales</taxon>
        <taxon>Brachyspiraceae</taxon>
        <taxon>Brachyspira</taxon>
    </lineage>
</organism>
<dbReference type="RefSeq" id="WP_147739009.1">
    <property type="nucleotide sequence ID" value="NZ_SAXU01000001.1"/>
</dbReference>
<gene>
    <name evidence="1" type="ORF">EPJ79_07415</name>
</gene>
<protein>
    <recommendedName>
        <fullName evidence="3">PorT family protein</fullName>
    </recommendedName>
</protein>
<sequence length="236" mass="26878">MKKYIILIIFLLYSINIFAVNFETGLYASVGLNINIFEREESGIIKYGSKTKGFIGGEYGILGNIGANFDIPNATLKSISALIDFGYYKTILSKIIEPDKPYFTFFDVFNLGFLGKLNFNNNFSFGIGAGVMFPFSGFTLDSNDNTKRFNYGYIKDNYTKTTMPYIKLVFEGIHYLKEKLLFIYGASLSYNFGMEYKNPTMSWYNENGSLITSYDKEQYSYINISIFAGISFGRSK</sequence>
<dbReference type="AlphaFoldDB" id="A0A5C8D668"/>
<dbReference type="EMBL" id="SAXU01000001">
    <property type="protein sequence ID" value="TXJ20949.1"/>
    <property type="molecule type" value="Genomic_DNA"/>
</dbReference>
<evidence type="ECO:0000313" key="2">
    <source>
        <dbReference type="Proteomes" id="UP000324638"/>
    </source>
</evidence>
<comment type="caution">
    <text evidence="1">The sequence shown here is derived from an EMBL/GenBank/DDBJ whole genome shotgun (WGS) entry which is preliminary data.</text>
</comment>
<reference evidence="1 2" key="1">
    <citation type="journal article" date="1992" name="Lakartidningen">
        <title>[Penicillin V and not amoxicillin is the first choice preparation in acute otitis].</title>
        <authorList>
            <person name="Kamme C."/>
            <person name="Lundgren K."/>
            <person name="Prellner K."/>
        </authorList>
    </citation>
    <scope>NUCLEOTIDE SEQUENCE [LARGE SCALE GENOMIC DNA]</scope>
    <source>
        <strain evidence="1 2">513A</strain>
    </source>
</reference>
<accession>A0A5C8D668</accession>
<proteinExistence type="predicted"/>
<name>A0A5C8D668_9SPIR</name>
<evidence type="ECO:0008006" key="3">
    <source>
        <dbReference type="Google" id="ProtNLM"/>
    </source>
</evidence>
<evidence type="ECO:0000313" key="1">
    <source>
        <dbReference type="EMBL" id="TXJ20949.1"/>
    </source>
</evidence>
<dbReference type="Proteomes" id="UP000324638">
    <property type="component" value="Unassembled WGS sequence"/>
</dbReference>